<feature type="chain" id="PRO_5001742401" description="Lipoprotein" evidence="1">
    <location>
        <begin position="23"/>
        <end position="215"/>
    </location>
</feature>
<keyword evidence="1" id="KW-0732">Signal</keyword>
<dbReference type="PATRIC" id="fig|1461584.3.peg.2854"/>
<evidence type="ECO:0000256" key="1">
    <source>
        <dbReference type="SAM" id="SignalP"/>
    </source>
</evidence>
<protein>
    <recommendedName>
        <fullName evidence="3">Lipoprotein</fullName>
    </recommendedName>
</protein>
<dbReference type="AlphaFoldDB" id="A0A078MQL3"/>
<organism evidence="2">
    <name type="scientific">Arthrobacter saudimassiliensis</name>
    <dbReference type="NCBI Taxonomy" id="1461584"/>
    <lineage>
        <taxon>Bacteria</taxon>
        <taxon>Bacillati</taxon>
        <taxon>Actinomycetota</taxon>
        <taxon>Actinomycetes</taxon>
        <taxon>Micrococcales</taxon>
        <taxon>Micrococcaceae</taxon>
        <taxon>Arthrobacter</taxon>
    </lineage>
</organism>
<evidence type="ECO:0000313" key="2">
    <source>
        <dbReference type="EMBL" id="CEA09508.1"/>
    </source>
</evidence>
<reference evidence="2" key="1">
    <citation type="submission" date="2014-07" db="EMBL/GenBank/DDBJ databases">
        <authorList>
            <person name="Urmite Genomes Urmite Genomes"/>
        </authorList>
    </citation>
    <scope>NUCLEOTIDE SEQUENCE</scope>
    <source>
        <strain evidence="2">11W110_air</strain>
    </source>
</reference>
<dbReference type="PROSITE" id="PS51257">
    <property type="entry name" value="PROKAR_LIPOPROTEIN"/>
    <property type="match status" value="1"/>
</dbReference>
<evidence type="ECO:0008006" key="3">
    <source>
        <dbReference type="Google" id="ProtNLM"/>
    </source>
</evidence>
<accession>A0A078MQL3</accession>
<sequence length="215" mass="23024">MGYRNTSAAAVLIAVMTMSSCAAPPGQEDRSSAASQPAQWSTYTTADRRLAFEYPGDWSVSAVEPLANDPDGGVSVRVRDGAGRIIAALDTGLIVGQECSPPAEPTQYTEYEARPMPDLTASGGTQQRFVYHSVDPAEGPSKATYAVVSGAEETGQCGLFDFFRLTESSGGRFMGEFVSGQPPESPEFLEEAAAYPQTEEYRDVLRMLTSLRNAD</sequence>
<gene>
    <name evidence="2" type="ORF">BN1051_02878</name>
</gene>
<dbReference type="EMBL" id="LN483072">
    <property type="protein sequence ID" value="CEA09508.1"/>
    <property type="molecule type" value="Genomic_DNA"/>
</dbReference>
<name>A0A078MQL3_9MICC</name>
<proteinExistence type="predicted"/>
<feature type="signal peptide" evidence="1">
    <location>
        <begin position="1"/>
        <end position="22"/>
    </location>
</feature>